<dbReference type="GO" id="GO:0004069">
    <property type="term" value="F:L-aspartate:2-oxoglutarate aminotransferase activity"/>
    <property type="evidence" value="ECO:0007669"/>
    <property type="project" value="UniProtKB-EC"/>
</dbReference>
<dbReference type="InterPro" id="IPR050596">
    <property type="entry name" value="AspAT/PAT-like"/>
</dbReference>
<evidence type="ECO:0000256" key="6">
    <source>
        <dbReference type="ARBA" id="ARBA00022898"/>
    </source>
</evidence>
<dbReference type="KEGG" id="rdi:CMV14_20840"/>
<comment type="cofactor">
    <cofactor evidence="1 8">
        <name>pyridoxal 5'-phosphate</name>
        <dbReference type="ChEBI" id="CHEBI:597326"/>
    </cofactor>
</comment>
<dbReference type="PANTHER" id="PTHR46383">
    <property type="entry name" value="ASPARTATE AMINOTRANSFERASE"/>
    <property type="match status" value="1"/>
</dbReference>
<dbReference type="InterPro" id="IPR004838">
    <property type="entry name" value="NHTrfase_class1_PyrdxlP-BS"/>
</dbReference>
<evidence type="ECO:0000313" key="11">
    <source>
        <dbReference type="Proteomes" id="UP000218934"/>
    </source>
</evidence>
<dbReference type="OrthoDB" id="9763453at2"/>
<sequence>MPASLTISSRAAAMKPSASIAAKKIVADLRAAGEQIVDLTIGEPDIPTPAHIIEGALQAMGAGETHYTPSAGEPALRQAIAETLQREKGLACSAEQIVVGCGAKQLIYETFAATLDPGDEVVIPAPYWVSYPDIVTLHGGSPVIIPCGQDTGFKLTPAQLEAAVTPRTRWLVLNSPNNPTGAVYSRRELEGLAEVLRRHPHIWVMTDEIYEHLCYEDIRALSMVEVAPDLFDRALIINGMSKAYAMTGWRIGYAAGPRPLIDVIVKMIGQSTTCASSVGQAAAVVALTGDQRCVSEAAAMYRARRDRMLEILSDVPGLELNVPAGAFYLYVGIAAFIGARTPAGKRIATDLDFSLYLLEEAKVAVLDGGAYGLSPYLRLSFAAAPDAVEAGSKAIAAACGALVVQKEVVHG</sequence>
<evidence type="ECO:0000313" key="10">
    <source>
        <dbReference type="EMBL" id="PCE43961.1"/>
    </source>
</evidence>
<keyword evidence="4 8" id="KW-0032">Aminotransferase</keyword>
<accession>A0A2A4G1T4</accession>
<dbReference type="InterPro" id="IPR015424">
    <property type="entry name" value="PyrdxlP-dep_Trfase"/>
</dbReference>
<evidence type="ECO:0000256" key="8">
    <source>
        <dbReference type="RuleBase" id="RU000481"/>
    </source>
</evidence>
<organism evidence="10 11">
    <name type="scientific">Rhizorhabdus dicambivorans</name>
    <dbReference type="NCBI Taxonomy" id="1850238"/>
    <lineage>
        <taxon>Bacteria</taxon>
        <taxon>Pseudomonadati</taxon>
        <taxon>Pseudomonadota</taxon>
        <taxon>Alphaproteobacteria</taxon>
        <taxon>Sphingomonadales</taxon>
        <taxon>Sphingomonadaceae</taxon>
        <taxon>Rhizorhabdus</taxon>
    </lineage>
</organism>
<dbReference type="EC" id="2.6.1.-" evidence="8"/>
<dbReference type="GO" id="GO:0006520">
    <property type="term" value="P:amino acid metabolic process"/>
    <property type="evidence" value="ECO:0007669"/>
    <property type="project" value="InterPro"/>
</dbReference>
<dbReference type="Proteomes" id="UP000218934">
    <property type="component" value="Unassembled WGS sequence"/>
</dbReference>
<keyword evidence="11" id="KW-1185">Reference proteome</keyword>
<proteinExistence type="inferred from homology"/>
<name>A0A2A4G1T4_9SPHN</name>
<evidence type="ECO:0000256" key="7">
    <source>
        <dbReference type="ARBA" id="ARBA00049185"/>
    </source>
</evidence>
<comment type="catalytic activity">
    <reaction evidence="7">
        <text>L-aspartate + 2-oxoglutarate = oxaloacetate + L-glutamate</text>
        <dbReference type="Rhea" id="RHEA:21824"/>
        <dbReference type="ChEBI" id="CHEBI:16452"/>
        <dbReference type="ChEBI" id="CHEBI:16810"/>
        <dbReference type="ChEBI" id="CHEBI:29985"/>
        <dbReference type="ChEBI" id="CHEBI:29991"/>
        <dbReference type="EC" id="2.6.1.1"/>
    </reaction>
</comment>
<evidence type="ECO:0000256" key="3">
    <source>
        <dbReference type="ARBA" id="ARBA00011738"/>
    </source>
</evidence>
<dbReference type="FunFam" id="3.40.640.10:FF:000033">
    <property type="entry name" value="Aspartate aminotransferase"/>
    <property type="match status" value="1"/>
</dbReference>
<comment type="caution">
    <text evidence="10">The sequence shown here is derived from an EMBL/GenBank/DDBJ whole genome shotgun (WGS) entry which is preliminary data.</text>
</comment>
<dbReference type="AlphaFoldDB" id="A0A2A4G1T4"/>
<dbReference type="CDD" id="cd00609">
    <property type="entry name" value="AAT_like"/>
    <property type="match status" value="1"/>
</dbReference>
<dbReference type="Pfam" id="PF00155">
    <property type="entry name" value="Aminotran_1_2"/>
    <property type="match status" value="1"/>
</dbReference>
<dbReference type="InterPro" id="IPR004839">
    <property type="entry name" value="Aminotransferase_I/II_large"/>
</dbReference>
<gene>
    <name evidence="10" type="ORF">COO09_03310</name>
</gene>
<dbReference type="EMBL" id="NWUF01000002">
    <property type="protein sequence ID" value="PCE43961.1"/>
    <property type="molecule type" value="Genomic_DNA"/>
</dbReference>
<keyword evidence="5 8" id="KW-0808">Transferase</keyword>
<evidence type="ECO:0000256" key="5">
    <source>
        <dbReference type="ARBA" id="ARBA00022679"/>
    </source>
</evidence>
<dbReference type="PANTHER" id="PTHR46383:SF1">
    <property type="entry name" value="ASPARTATE AMINOTRANSFERASE"/>
    <property type="match status" value="1"/>
</dbReference>
<protein>
    <recommendedName>
        <fullName evidence="8">Aminotransferase</fullName>
        <ecNumber evidence="8">2.6.1.-</ecNumber>
    </recommendedName>
</protein>
<reference evidence="10 11" key="1">
    <citation type="submission" date="2017-09" db="EMBL/GenBank/DDBJ databases">
        <title>The Catabolism of 3,6-Dichlorosalicylic acid is Initiated by the Cytochrome P450 Monooxygenase DsmABC in Rhizorhabdus dicambivorans Ndbn-20.</title>
        <authorList>
            <person name="Na L."/>
        </authorList>
    </citation>
    <scope>NUCLEOTIDE SEQUENCE [LARGE SCALE GENOMIC DNA]</scope>
    <source>
        <strain evidence="10 11">Ndbn-20m</strain>
    </source>
</reference>
<dbReference type="Gene3D" id="3.40.640.10">
    <property type="entry name" value="Type I PLP-dependent aspartate aminotransferase-like (Major domain)"/>
    <property type="match status" value="1"/>
</dbReference>
<dbReference type="InterPro" id="IPR015422">
    <property type="entry name" value="PyrdxlP-dep_Trfase_small"/>
</dbReference>
<evidence type="ECO:0000256" key="4">
    <source>
        <dbReference type="ARBA" id="ARBA00022576"/>
    </source>
</evidence>
<comment type="similarity">
    <text evidence="2 8">Belongs to the class-I pyridoxal-phosphate-dependent aminotransferase family.</text>
</comment>
<evidence type="ECO:0000256" key="1">
    <source>
        <dbReference type="ARBA" id="ARBA00001933"/>
    </source>
</evidence>
<dbReference type="GO" id="GO:0030170">
    <property type="term" value="F:pyridoxal phosphate binding"/>
    <property type="evidence" value="ECO:0007669"/>
    <property type="project" value="InterPro"/>
</dbReference>
<comment type="subunit">
    <text evidence="3">Homodimer.</text>
</comment>
<feature type="domain" description="Aminotransferase class I/classII large" evidence="9">
    <location>
        <begin position="35"/>
        <end position="386"/>
    </location>
</feature>
<dbReference type="PROSITE" id="PS00105">
    <property type="entry name" value="AA_TRANSFER_CLASS_1"/>
    <property type="match status" value="1"/>
</dbReference>
<dbReference type="InterPro" id="IPR015421">
    <property type="entry name" value="PyrdxlP-dep_Trfase_major"/>
</dbReference>
<evidence type="ECO:0000259" key="9">
    <source>
        <dbReference type="Pfam" id="PF00155"/>
    </source>
</evidence>
<dbReference type="Gene3D" id="3.90.1150.10">
    <property type="entry name" value="Aspartate Aminotransferase, domain 1"/>
    <property type="match status" value="1"/>
</dbReference>
<keyword evidence="6" id="KW-0663">Pyridoxal phosphate</keyword>
<dbReference type="SUPFAM" id="SSF53383">
    <property type="entry name" value="PLP-dependent transferases"/>
    <property type="match status" value="1"/>
</dbReference>
<evidence type="ECO:0000256" key="2">
    <source>
        <dbReference type="ARBA" id="ARBA00007441"/>
    </source>
</evidence>